<keyword evidence="3" id="KW-0378">Hydrolase</keyword>
<name>A0A9D1CWX7_9FIRM</name>
<dbReference type="PANTHER" id="PTHR39178">
    <property type="entry name" value="HYPOTHETICAL RIBOSOME-ASSOCIATED PROTEIN"/>
    <property type="match status" value="1"/>
</dbReference>
<proteinExistence type="inferred from homology"/>
<evidence type="ECO:0000313" key="7">
    <source>
        <dbReference type="EMBL" id="HIQ83271.1"/>
    </source>
</evidence>
<evidence type="ECO:0000313" key="8">
    <source>
        <dbReference type="Proteomes" id="UP000824260"/>
    </source>
</evidence>
<keyword evidence="1" id="KW-0690">Ribosome biogenesis</keyword>
<dbReference type="Gene3D" id="3.30.70.1490">
    <property type="entry name" value="Cysteine protease Prp"/>
    <property type="match status" value="1"/>
</dbReference>
<comment type="caution">
    <text evidence="7">The sequence shown here is derived from an EMBL/GenBank/DDBJ whole genome shotgun (WGS) entry which is preliminary data.</text>
</comment>
<dbReference type="PANTHER" id="PTHR39178:SF1">
    <property type="entry name" value="RIBOSOMAL-PROCESSING CYSTEINE PROTEASE PRP"/>
    <property type="match status" value="1"/>
</dbReference>
<dbReference type="AlphaFoldDB" id="A0A9D1CWX7"/>
<evidence type="ECO:0000256" key="2">
    <source>
        <dbReference type="ARBA" id="ARBA00022670"/>
    </source>
</evidence>
<evidence type="ECO:0000256" key="3">
    <source>
        <dbReference type="ARBA" id="ARBA00022801"/>
    </source>
</evidence>
<dbReference type="GO" id="GO:0008234">
    <property type="term" value="F:cysteine-type peptidase activity"/>
    <property type="evidence" value="ECO:0007669"/>
    <property type="project" value="UniProtKB-KW"/>
</dbReference>
<keyword evidence="4" id="KW-0788">Thiol protease</keyword>
<dbReference type="Proteomes" id="UP000824260">
    <property type="component" value="Unassembled WGS sequence"/>
</dbReference>
<dbReference type="EMBL" id="DVFZ01000093">
    <property type="protein sequence ID" value="HIQ83271.1"/>
    <property type="molecule type" value="Genomic_DNA"/>
</dbReference>
<keyword evidence="2 7" id="KW-0645">Protease</keyword>
<reference evidence="7" key="2">
    <citation type="journal article" date="2021" name="PeerJ">
        <title>Extensive microbial diversity within the chicken gut microbiome revealed by metagenomics and culture.</title>
        <authorList>
            <person name="Gilroy R."/>
            <person name="Ravi A."/>
            <person name="Getino M."/>
            <person name="Pursley I."/>
            <person name="Horton D.L."/>
            <person name="Alikhan N.F."/>
            <person name="Baker D."/>
            <person name="Gharbi K."/>
            <person name="Hall N."/>
            <person name="Watson M."/>
            <person name="Adriaenssens E.M."/>
            <person name="Foster-Nyarko E."/>
            <person name="Jarju S."/>
            <person name="Secka A."/>
            <person name="Antonio M."/>
            <person name="Oren A."/>
            <person name="Chaudhuri R.R."/>
            <person name="La Ragione R."/>
            <person name="Hildebrand F."/>
            <person name="Pallen M.J."/>
        </authorList>
    </citation>
    <scope>NUCLEOTIDE SEQUENCE</scope>
    <source>
        <strain evidence="7">ChiSjej6B24-2974</strain>
    </source>
</reference>
<protein>
    <recommendedName>
        <fullName evidence="6">Ribosomal processing cysteine protease Prp</fullName>
    </recommendedName>
</protein>
<dbReference type="GO" id="GO:0042254">
    <property type="term" value="P:ribosome biogenesis"/>
    <property type="evidence" value="ECO:0007669"/>
    <property type="project" value="UniProtKB-KW"/>
</dbReference>
<evidence type="ECO:0000256" key="4">
    <source>
        <dbReference type="ARBA" id="ARBA00022807"/>
    </source>
</evidence>
<sequence length="112" mass="12016">MTTVTVFQLPDGTLSGFDCRGHADFADAGEDIVCAAVSALTQGTLNGLLNVLKAPVAYKINEKDGVLTASLGDVPENKRAGAQLLLKTLVSALQMIEADYARHIRVIFKERR</sequence>
<evidence type="ECO:0000256" key="1">
    <source>
        <dbReference type="ARBA" id="ARBA00022517"/>
    </source>
</evidence>
<accession>A0A9D1CWX7</accession>
<reference evidence="7" key="1">
    <citation type="submission" date="2020-10" db="EMBL/GenBank/DDBJ databases">
        <authorList>
            <person name="Gilroy R."/>
        </authorList>
    </citation>
    <scope>NUCLEOTIDE SEQUENCE</scope>
    <source>
        <strain evidence="7">ChiSjej6B24-2974</strain>
    </source>
</reference>
<dbReference type="SUPFAM" id="SSF118010">
    <property type="entry name" value="TM1457-like"/>
    <property type="match status" value="1"/>
</dbReference>
<evidence type="ECO:0000256" key="5">
    <source>
        <dbReference type="ARBA" id="ARBA00044503"/>
    </source>
</evidence>
<comment type="similarity">
    <text evidence="5">Belongs to the Prp family.</text>
</comment>
<dbReference type="Pfam" id="PF04327">
    <property type="entry name" value="Peptidase_Prp"/>
    <property type="match status" value="1"/>
</dbReference>
<organism evidence="7 8">
    <name type="scientific">Candidatus Pullichristensenella stercorigallinarum</name>
    <dbReference type="NCBI Taxonomy" id="2840909"/>
    <lineage>
        <taxon>Bacteria</taxon>
        <taxon>Bacillati</taxon>
        <taxon>Bacillota</taxon>
        <taxon>Clostridia</taxon>
        <taxon>Candidatus Pullichristensenella</taxon>
    </lineage>
</organism>
<dbReference type="InterPro" id="IPR007422">
    <property type="entry name" value="Peptidase_Prp"/>
</dbReference>
<gene>
    <name evidence="7" type="ORF">IAA52_09245</name>
</gene>
<evidence type="ECO:0000256" key="6">
    <source>
        <dbReference type="ARBA" id="ARBA00044538"/>
    </source>
</evidence>
<dbReference type="InterPro" id="IPR036764">
    <property type="entry name" value="Peptidase_Prp_sf"/>
</dbReference>
<dbReference type="CDD" id="cd16332">
    <property type="entry name" value="Prp-like"/>
    <property type="match status" value="1"/>
</dbReference>
<dbReference type="GO" id="GO:0006508">
    <property type="term" value="P:proteolysis"/>
    <property type="evidence" value="ECO:0007669"/>
    <property type="project" value="UniProtKB-KW"/>
</dbReference>